<dbReference type="PANTHER" id="PTHR34512:SF30">
    <property type="entry name" value="OUTER MEMBRANE PROTEIN ASSEMBLY FACTOR BAMB"/>
    <property type="match status" value="1"/>
</dbReference>
<accession>A0ABV7PRH4</accession>
<keyword evidence="1" id="KW-0732">Signal</keyword>
<evidence type="ECO:0000313" key="3">
    <source>
        <dbReference type="EMBL" id="MFC3460828.1"/>
    </source>
</evidence>
<dbReference type="PROSITE" id="PS51257">
    <property type="entry name" value="PROKAR_LIPOPROTEIN"/>
    <property type="match status" value="1"/>
</dbReference>
<dbReference type="EMBL" id="JBHRVV010000001">
    <property type="protein sequence ID" value="MFC3460828.1"/>
    <property type="molecule type" value="Genomic_DNA"/>
</dbReference>
<dbReference type="Proteomes" id="UP001595665">
    <property type="component" value="Unassembled WGS sequence"/>
</dbReference>
<name>A0ABV7PRH4_9BURK</name>
<dbReference type="Gene3D" id="2.130.10.10">
    <property type="entry name" value="YVTN repeat-like/Quinoprotein amine dehydrogenase"/>
    <property type="match status" value="2"/>
</dbReference>
<dbReference type="RefSeq" id="WP_379737197.1">
    <property type="nucleotide sequence ID" value="NZ_JBHRVV010000001.1"/>
</dbReference>
<dbReference type="InterPro" id="IPR002372">
    <property type="entry name" value="PQQ_rpt_dom"/>
</dbReference>
<feature type="domain" description="Pyrrolo-quinoline quinone repeat" evidence="2">
    <location>
        <begin position="408"/>
        <end position="663"/>
    </location>
</feature>
<dbReference type="PANTHER" id="PTHR34512">
    <property type="entry name" value="CELL SURFACE PROTEIN"/>
    <property type="match status" value="1"/>
</dbReference>
<organism evidence="3 4">
    <name type="scientific">Massilia haematophila</name>
    <dbReference type="NCBI Taxonomy" id="457923"/>
    <lineage>
        <taxon>Bacteria</taxon>
        <taxon>Pseudomonadati</taxon>
        <taxon>Pseudomonadota</taxon>
        <taxon>Betaproteobacteria</taxon>
        <taxon>Burkholderiales</taxon>
        <taxon>Oxalobacteraceae</taxon>
        <taxon>Telluria group</taxon>
        <taxon>Massilia</taxon>
    </lineage>
</organism>
<feature type="signal peptide" evidence="1">
    <location>
        <begin position="1"/>
        <end position="29"/>
    </location>
</feature>
<dbReference type="SUPFAM" id="SSF50998">
    <property type="entry name" value="Quinoprotein alcohol dehydrogenase-like"/>
    <property type="match status" value="2"/>
</dbReference>
<comment type="caution">
    <text evidence="3">The sequence shown here is derived from an EMBL/GenBank/DDBJ whole genome shotgun (WGS) entry which is preliminary data.</text>
</comment>
<reference evidence="4" key="1">
    <citation type="journal article" date="2019" name="Int. J. Syst. Evol. Microbiol.">
        <title>The Global Catalogue of Microorganisms (GCM) 10K type strain sequencing project: providing services to taxonomists for standard genome sequencing and annotation.</title>
        <authorList>
            <consortium name="The Broad Institute Genomics Platform"/>
            <consortium name="The Broad Institute Genome Sequencing Center for Infectious Disease"/>
            <person name="Wu L."/>
            <person name="Ma J."/>
        </authorList>
    </citation>
    <scope>NUCLEOTIDE SEQUENCE [LARGE SCALE GENOMIC DNA]</scope>
    <source>
        <strain evidence="4">CCM 7480</strain>
    </source>
</reference>
<proteinExistence type="predicted"/>
<evidence type="ECO:0000313" key="4">
    <source>
        <dbReference type="Proteomes" id="UP001595665"/>
    </source>
</evidence>
<gene>
    <name evidence="3" type="ORF">ACFOPH_21655</name>
</gene>
<dbReference type="InterPro" id="IPR018391">
    <property type="entry name" value="PQQ_b-propeller_rpt"/>
</dbReference>
<evidence type="ECO:0000256" key="1">
    <source>
        <dbReference type="SAM" id="SignalP"/>
    </source>
</evidence>
<dbReference type="SMART" id="SM00564">
    <property type="entry name" value="PQQ"/>
    <property type="match status" value="3"/>
</dbReference>
<evidence type="ECO:0000259" key="2">
    <source>
        <dbReference type="Pfam" id="PF13360"/>
    </source>
</evidence>
<dbReference type="InterPro" id="IPR015943">
    <property type="entry name" value="WD40/YVTN_repeat-like_dom_sf"/>
</dbReference>
<protein>
    <submittedName>
        <fullName evidence="3">PQQ-binding-like beta-propeller repeat protein</fullName>
    </submittedName>
</protein>
<keyword evidence="4" id="KW-1185">Reference proteome</keyword>
<sequence>MHLGRSIIAALLCAALVAGCGGGGGGAGAGSPVATAPVDNGIPQVTPGGTWLTFSPGTVSLSTYAGESAAFEVKALSSRTFEKPFNAAIIDSKGVVSSQVSLLRHSDLSYALVLRTAAMSEGVHTTYLQVRLCEDDPRFCNKPLPGSPWHIPVTVTVASAAQAKERMTVPAAIALVTYEDEPVSFQLDAQLNSTFDVPVSFGIVDSAGLVAPEAKIVRINANRYNAEMRTASDLKAGVHATSLEVRLCYDDPRECKSPVTGSPWRVPTTVTVKPASNLTPLSAIAGLAPWSTYNGNPLHNAYVPAHFDPAGFNRRWTRLETRPGNVDGTAEPGLAVQMSAPVIDKGRVFVAFGRYPGNAELLAFGEADANPLWRHDLGRQTFVTAPAVGNGKVVITSASPEGRCLWVFDQASGRLLSKTPLQLHWSSGPAPTVVGDMVYAENGTGGDGLVKFNAATHQVEWRSKAMAVSGWTPSVDDSYAWIYQGNILYALDLAHGGIAFSILEEGVNWVLEGTTSPVMNERMAIITLDRCLVAFDLRTRTRAWVGQGASFGHPVLAQDTVYTFGANGSAVEARAASTGLLQWTAPLPANAPPSQSGMWFDSAYADMVVTSNLLFASSGSRTVALDLATREVVWTYPFGGELAISEQGVLYIVSPGGRLVAINLR</sequence>
<dbReference type="InterPro" id="IPR011047">
    <property type="entry name" value="Quinoprotein_ADH-like_sf"/>
</dbReference>
<dbReference type="Pfam" id="PF13360">
    <property type="entry name" value="PQQ_2"/>
    <property type="match status" value="1"/>
</dbReference>
<feature type="chain" id="PRO_5046123604" evidence="1">
    <location>
        <begin position="30"/>
        <end position="665"/>
    </location>
</feature>